<evidence type="ECO:0000313" key="3">
    <source>
        <dbReference type="EMBL" id="AWM78278.1"/>
    </source>
</evidence>
<evidence type="ECO:0000313" key="4">
    <source>
        <dbReference type="Proteomes" id="UP000247763"/>
    </source>
</evidence>
<feature type="transmembrane region" description="Helical" evidence="2">
    <location>
        <begin position="439"/>
        <end position="457"/>
    </location>
</feature>
<feature type="transmembrane region" description="Helical" evidence="2">
    <location>
        <begin position="319"/>
        <end position="341"/>
    </location>
</feature>
<feature type="transmembrane region" description="Helical" evidence="2">
    <location>
        <begin position="347"/>
        <end position="370"/>
    </location>
</feature>
<keyword evidence="2" id="KW-0472">Membrane</keyword>
<dbReference type="GO" id="GO:0015293">
    <property type="term" value="F:symporter activity"/>
    <property type="evidence" value="ECO:0007669"/>
    <property type="project" value="InterPro"/>
</dbReference>
<feature type="transmembrane region" description="Helical" evidence="2">
    <location>
        <begin position="391"/>
        <end position="419"/>
    </location>
</feature>
<keyword evidence="2" id="KW-1133">Transmembrane helix</keyword>
<feature type="transmembrane region" description="Helical" evidence="2">
    <location>
        <begin position="47"/>
        <end position="68"/>
    </location>
</feature>
<dbReference type="InterPro" id="IPR036259">
    <property type="entry name" value="MFS_trans_sf"/>
</dbReference>
<dbReference type="Proteomes" id="UP000247763">
    <property type="component" value="Chromosome"/>
</dbReference>
<dbReference type="AlphaFoldDB" id="A0A2Z3I3E9"/>
<accession>A0A2Z3I3E9</accession>
<dbReference type="RefSeq" id="WP_110450844.1">
    <property type="nucleotide sequence ID" value="NZ_CP029479.1"/>
</dbReference>
<proteinExistence type="inferred from homology"/>
<name>A0A2Z3I3E9_9CAUL</name>
<dbReference type="KEGG" id="phb:HYN04_11255"/>
<sequence>MASAASPATDGRLDRSTRFFYGLGSVAFGVKDNGFSYMLMLFYNQVLGVPASLVAVALLTALVFDAVIDPLIGHVSDNLRSAWGRRHPFMYAAALPVAVSYAALWNPPDLSPQGLFVYLTVLAVVIRAFIAFYEVPSSALAAEFTSGYDDRSVLLSYRFFFAWIGGLSIQALAFGVLLKPDATHAVGQLNPEGYARYGLIASGIMLVAIVVSAAGTHRHIPTLRAPPEKRRKSLGQTLAEVRETLNNRSFLFLLASSIATALAGGLVASMNGYFNTFFWGFSAAQISVITLGVFVSAFVALPSAPLLSRRFGKKHTAMLLAVLSLLIGIGPVLLRLAGLFPPNGDPAVFGILFTTSIVGVTCGIIASTMGSSMIADVVEEAELKTGRRSEGLFFAASAFVGKSVSGFGILAAALLIDAIGLKPGVAPADMPAEVIQRMGAVYAPVIIMLYLVGFALLSGYRISRESHAATLRALAADAEEAAHPFPVKEDGR</sequence>
<protein>
    <submittedName>
        <fullName evidence="3">Sugar transporter</fullName>
    </submittedName>
</protein>
<reference evidence="4" key="1">
    <citation type="submission" date="2018-05" db="EMBL/GenBank/DDBJ databases">
        <title>Genome sequencing of Phenylobacterium sp. HYN0004.</title>
        <authorList>
            <person name="Yi H."/>
            <person name="Baek C."/>
        </authorList>
    </citation>
    <scope>NUCLEOTIDE SEQUENCE [LARGE SCALE GENOMIC DNA]</scope>
    <source>
        <strain evidence="4">HYN0004</strain>
    </source>
</reference>
<dbReference type="OrthoDB" id="9764596at2"/>
<dbReference type="PANTHER" id="PTHR11328:SF28">
    <property type="entry name" value="MAJOR FACILITATOR SUPERFAMILY DOMAIN-CONTAINING PROTEIN 12"/>
    <property type="match status" value="1"/>
</dbReference>
<feature type="transmembrane region" description="Helical" evidence="2">
    <location>
        <begin position="155"/>
        <end position="177"/>
    </location>
</feature>
<dbReference type="Gene3D" id="1.20.1250.20">
    <property type="entry name" value="MFS general substrate transporter like domains"/>
    <property type="match status" value="1"/>
</dbReference>
<keyword evidence="2" id="KW-0812">Transmembrane</keyword>
<feature type="transmembrane region" description="Helical" evidence="2">
    <location>
        <begin position="116"/>
        <end position="135"/>
    </location>
</feature>
<dbReference type="GO" id="GO:0005886">
    <property type="term" value="C:plasma membrane"/>
    <property type="evidence" value="ECO:0007669"/>
    <property type="project" value="TreeGrafter"/>
</dbReference>
<dbReference type="InterPro" id="IPR039672">
    <property type="entry name" value="MFS_2"/>
</dbReference>
<feature type="transmembrane region" description="Helical" evidence="2">
    <location>
        <begin position="88"/>
        <end position="104"/>
    </location>
</feature>
<feature type="transmembrane region" description="Helical" evidence="2">
    <location>
        <begin position="286"/>
        <end position="307"/>
    </location>
</feature>
<dbReference type="PANTHER" id="PTHR11328">
    <property type="entry name" value="MAJOR FACILITATOR SUPERFAMILY DOMAIN-CONTAINING PROTEIN"/>
    <property type="match status" value="1"/>
</dbReference>
<organism evidence="3 4">
    <name type="scientific">Phenylobacterium parvum</name>
    <dbReference type="NCBI Taxonomy" id="2201350"/>
    <lineage>
        <taxon>Bacteria</taxon>
        <taxon>Pseudomonadati</taxon>
        <taxon>Pseudomonadota</taxon>
        <taxon>Alphaproteobacteria</taxon>
        <taxon>Caulobacterales</taxon>
        <taxon>Caulobacteraceae</taxon>
        <taxon>Phenylobacterium</taxon>
    </lineage>
</organism>
<dbReference type="GO" id="GO:0008643">
    <property type="term" value="P:carbohydrate transport"/>
    <property type="evidence" value="ECO:0007669"/>
    <property type="project" value="InterPro"/>
</dbReference>
<evidence type="ECO:0000256" key="2">
    <source>
        <dbReference type="SAM" id="Phobius"/>
    </source>
</evidence>
<gene>
    <name evidence="3" type="ORF">HYN04_11255</name>
</gene>
<evidence type="ECO:0000256" key="1">
    <source>
        <dbReference type="ARBA" id="ARBA00009617"/>
    </source>
</evidence>
<keyword evidence="3" id="KW-0813">Transport</keyword>
<dbReference type="Pfam" id="PF13347">
    <property type="entry name" value="MFS_2"/>
    <property type="match status" value="1"/>
</dbReference>
<feature type="transmembrane region" description="Helical" evidence="2">
    <location>
        <begin position="250"/>
        <end position="274"/>
    </location>
</feature>
<dbReference type="EMBL" id="CP029479">
    <property type="protein sequence ID" value="AWM78278.1"/>
    <property type="molecule type" value="Genomic_DNA"/>
</dbReference>
<dbReference type="SUPFAM" id="SSF103473">
    <property type="entry name" value="MFS general substrate transporter"/>
    <property type="match status" value="1"/>
</dbReference>
<keyword evidence="3" id="KW-0762">Sugar transport</keyword>
<comment type="similarity">
    <text evidence="1">Belongs to the sodium:galactoside symporter (TC 2.A.2) family.</text>
</comment>
<keyword evidence="4" id="KW-1185">Reference proteome</keyword>
<feature type="transmembrane region" description="Helical" evidence="2">
    <location>
        <begin position="197"/>
        <end position="215"/>
    </location>
</feature>